<dbReference type="Proteomes" id="UP000627781">
    <property type="component" value="Unassembled WGS sequence"/>
</dbReference>
<evidence type="ECO:0000313" key="1">
    <source>
        <dbReference type="EMBL" id="MBD7912884.1"/>
    </source>
</evidence>
<dbReference type="InterPro" id="IPR036866">
    <property type="entry name" value="RibonucZ/Hydroxyglut_hydro"/>
</dbReference>
<dbReference type="Pfam" id="PF13483">
    <property type="entry name" value="Lactamase_B_3"/>
    <property type="match status" value="1"/>
</dbReference>
<dbReference type="RefSeq" id="WP_143316437.1">
    <property type="nucleotide sequence ID" value="NZ_JACSRA010000030.1"/>
</dbReference>
<dbReference type="EMBL" id="JACSRA010000030">
    <property type="protein sequence ID" value="MBD7912884.1"/>
    <property type="molecule type" value="Genomic_DNA"/>
</dbReference>
<evidence type="ECO:0000313" key="2">
    <source>
        <dbReference type="Proteomes" id="UP000627781"/>
    </source>
</evidence>
<accession>A0ABR8PXL1</accession>
<dbReference type="SUPFAM" id="SSF56281">
    <property type="entry name" value="Metallo-hydrolase/oxidoreductase"/>
    <property type="match status" value="1"/>
</dbReference>
<keyword evidence="2" id="KW-1185">Reference proteome</keyword>
<name>A0ABR8PXL1_9CLOT</name>
<organism evidence="1 2">
    <name type="scientific">Clostridium cibarium</name>
    <dbReference type="NCBI Taxonomy" id="2762247"/>
    <lineage>
        <taxon>Bacteria</taxon>
        <taxon>Bacillati</taxon>
        <taxon>Bacillota</taxon>
        <taxon>Clostridia</taxon>
        <taxon>Eubacteriales</taxon>
        <taxon>Clostridiaceae</taxon>
        <taxon>Clostridium</taxon>
    </lineage>
</organism>
<dbReference type="PANTHER" id="PTHR42967">
    <property type="entry name" value="METAL DEPENDENT HYDROLASE"/>
    <property type="match status" value="1"/>
</dbReference>
<reference evidence="1 2" key="1">
    <citation type="submission" date="2020-08" db="EMBL/GenBank/DDBJ databases">
        <title>A Genomic Blueprint of the Chicken Gut Microbiome.</title>
        <authorList>
            <person name="Gilroy R."/>
            <person name="Ravi A."/>
            <person name="Getino M."/>
            <person name="Pursley I."/>
            <person name="Horton D.L."/>
            <person name="Alikhan N.-F."/>
            <person name="Baker D."/>
            <person name="Gharbi K."/>
            <person name="Hall N."/>
            <person name="Watson M."/>
            <person name="Adriaenssens E.M."/>
            <person name="Foster-Nyarko E."/>
            <person name="Jarju S."/>
            <person name="Secka A."/>
            <person name="Antonio M."/>
            <person name="Oren A."/>
            <person name="Chaudhuri R."/>
            <person name="La Ragione R.M."/>
            <person name="Hildebrand F."/>
            <person name="Pallen M.J."/>
        </authorList>
    </citation>
    <scope>NUCLEOTIDE SEQUENCE [LARGE SCALE GENOMIC DNA]</scope>
    <source>
        <strain evidence="1 2">Sa3CVN1</strain>
    </source>
</reference>
<gene>
    <name evidence="1" type="ORF">H9661_16150</name>
</gene>
<comment type="caution">
    <text evidence="1">The sequence shown here is derived from an EMBL/GenBank/DDBJ whole genome shotgun (WGS) entry which is preliminary data.</text>
</comment>
<dbReference type="Gene3D" id="3.60.15.10">
    <property type="entry name" value="Ribonuclease Z/Hydroxyacylglutathione hydrolase-like"/>
    <property type="match status" value="1"/>
</dbReference>
<sequence length="233" mass="27975">MKVTYIEHSCFSVELEKVILLFDYYKGQLPDFNKEKTIYVFSSHNHHDHFDMSIFQLLKGYPNVKYILSKDIKRKFGRKFFNTHGVEDDLYEKIEFIDSNKTLETFDLKVETLKSTDEGVAFIVTAEGKTIYHAGDLNLWAWSHKSEEIREYTKEIYEEEIEKIKNRHFDVAFVVLDSRQEEYFHLGFDYFMKNTDTDKVYPMHFWDDSSVIDRIKDMDCSKTYRDKIVSYLF</sequence>
<protein>
    <submittedName>
        <fullName evidence="1">MBL fold metallo-hydrolase</fullName>
    </submittedName>
</protein>
<dbReference type="PANTHER" id="PTHR42967:SF1">
    <property type="entry name" value="MBL FOLD METALLO-HYDROLASE"/>
    <property type="match status" value="1"/>
</dbReference>
<proteinExistence type="predicted"/>